<dbReference type="Pfam" id="PF01477">
    <property type="entry name" value="PLAT"/>
    <property type="match status" value="1"/>
</dbReference>
<evidence type="ECO:0000259" key="6">
    <source>
        <dbReference type="PROSITE" id="PS50095"/>
    </source>
</evidence>
<keyword evidence="3" id="KW-0560">Oxidoreductase</keyword>
<reference evidence="9" key="1">
    <citation type="submission" date="2025-08" db="UniProtKB">
        <authorList>
            <consortium name="RefSeq"/>
        </authorList>
    </citation>
    <scope>IDENTIFICATION</scope>
    <source>
        <tissue evidence="9">Muscle</tissue>
    </source>
</reference>
<evidence type="ECO:0000256" key="2">
    <source>
        <dbReference type="ARBA" id="ARBA00022964"/>
    </source>
</evidence>
<dbReference type="SUPFAM" id="SSF49723">
    <property type="entry name" value="Lipase/lipooxygenase domain (PLAT/LH2 domain)"/>
    <property type="match status" value="1"/>
</dbReference>
<dbReference type="Gene3D" id="1.20.245.10">
    <property type="entry name" value="Lipoxygenase-1, Domain 5"/>
    <property type="match status" value="1"/>
</dbReference>
<sequence length="670" mass="76978">MGTTFGLLSTPQFEVHVVTGDRRGAGTDANVWLVIHDDHGRKSPSVKLNKWWRNDHERDTTSVYEVSVSEGFGPVTKVEFWRDSVGFGDAWFVDRFEVHHLSTKKVYYFPVHRWVAANVHYFIYEYDCSLPEDDHNKQQRQAELRRIREEYQIKVHVPGGPAQSWKLPHDEKFKGDYKWDIIKTKGSLLLTTSLINLASKDKWESLEDLKTVYKFSLEEPKCVQYWTDDKWFGLQRVQGANPVLITLCTEIPSKFGVEPEMVKPFLEGLTLEKALLQKRLFIVDLKILKDVACKDARMLTAPIALFFLNDRKELMPIAIQLFQDKGPDNPVFLPSDPEYTWLLAKIFYNNADATYHQSCTHLGFTHLLMEGVVVCTHRNLSPSHPLFKLMAPHFLYLLAINARGLEKLISENGWVDTTMTVGRCGMFQLIKRGLKQWHVDVNGIIPNDFRARNVDDPAILPNYPYRDDSTAIYKAVRNYVTRVLQFYYDKPEKVINDVELQNWREELVLSRNEGGIGLVGVPGENEKFTMVEQVIDMVTVIIAICSIGHAAANFLQYEEYGFPPNYPGIVYSEVPKDKGPHTLEDVLKTLPDKETSLDIMVITKLLSRLGTKPLGDFEVKYLYHPVCLKAAEKFCAELKDISTRIQVRNESAEFPYPWLDPKIVPNSISI</sequence>
<dbReference type="PRINTS" id="PR00087">
    <property type="entry name" value="LIPOXYGENASE"/>
</dbReference>
<dbReference type="PROSITE" id="PS00081">
    <property type="entry name" value="LIPOXYGENASE_2"/>
    <property type="match status" value="1"/>
</dbReference>
<evidence type="ECO:0000256" key="4">
    <source>
        <dbReference type="ARBA" id="ARBA00023098"/>
    </source>
</evidence>
<dbReference type="SMART" id="SM00308">
    <property type="entry name" value="LH2"/>
    <property type="match status" value="1"/>
</dbReference>
<dbReference type="RefSeq" id="XP_022255736.1">
    <property type="nucleotide sequence ID" value="XM_022400028.1"/>
</dbReference>
<dbReference type="Gene3D" id="2.40.180.10">
    <property type="entry name" value="Catalase core domain"/>
    <property type="match status" value="1"/>
</dbReference>
<accession>A0ABM1TIN0</accession>
<evidence type="ECO:0000256" key="1">
    <source>
        <dbReference type="ARBA" id="ARBA00022723"/>
    </source>
</evidence>
<evidence type="ECO:0000313" key="9">
    <source>
        <dbReference type="RefSeq" id="XP_022255736.1"/>
    </source>
</evidence>
<keyword evidence="2" id="KW-0223">Dioxygenase</keyword>
<gene>
    <name evidence="9" type="primary">LOC106471422</name>
</gene>
<dbReference type="SUPFAM" id="SSF48484">
    <property type="entry name" value="Lipoxigenase"/>
    <property type="match status" value="1"/>
</dbReference>
<comment type="caution">
    <text evidence="5">Lacks conserved residue(s) required for the propagation of feature annotation.</text>
</comment>
<dbReference type="PANTHER" id="PTHR11771">
    <property type="entry name" value="LIPOXYGENASE"/>
    <property type="match status" value="1"/>
</dbReference>
<feature type="domain" description="Lipoxygenase" evidence="7">
    <location>
        <begin position="125"/>
        <end position="670"/>
    </location>
</feature>
<feature type="domain" description="PLAT" evidence="6">
    <location>
        <begin position="11"/>
        <end position="129"/>
    </location>
</feature>
<dbReference type="PROSITE" id="PS51393">
    <property type="entry name" value="LIPOXYGENASE_3"/>
    <property type="match status" value="1"/>
</dbReference>
<evidence type="ECO:0000313" key="8">
    <source>
        <dbReference type="Proteomes" id="UP000694941"/>
    </source>
</evidence>
<dbReference type="Gene3D" id="3.10.450.60">
    <property type="match status" value="1"/>
</dbReference>
<keyword evidence="1" id="KW-0479">Metal-binding</keyword>
<organism evidence="8 9">
    <name type="scientific">Limulus polyphemus</name>
    <name type="common">Atlantic horseshoe crab</name>
    <dbReference type="NCBI Taxonomy" id="6850"/>
    <lineage>
        <taxon>Eukaryota</taxon>
        <taxon>Metazoa</taxon>
        <taxon>Ecdysozoa</taxon>
        <taxon>Arthropoda</taxon>
        <taxon>Chelicerata</taxon>
        <taxon>Merostomata</taxon>
        <taxon>Xiphosura</taxon>
        <taxon>Limulidae</taxon>
        <taxon>Limulus</taxon>
    </lineage>
</organism>
<dbReference type="InterPro" id="IPR013819">
    <property type="entry name" value="LipOase_C"/>
</dbReference>
<keyword evidence="4" id="KW-0443">Lipid metabolism</keyword>
<keyword evidence="8" id="KW-1185">Reference proteome</keyword>
<evidence type="ECO:0000256" key="3">
    <source>
        <dbReference type="ARBA" id="ARBA00023002"/>
    </source>
</evidence>
<dbReference type="Pfam" id="PF00305">
    <property type="entry name" value="Lipoxygenase"/>
    <property type="match status" value="1"/>
</dbReference>
<evidence type="ECO:0000259" key="7">
    <source>
        <dbReference type="PROSITE" id="PS51393"/>
    </source>
</evidence>
<evidence type="ECO:0000256" key="5">
    <source>
        <dbReference type="PROSITE-ProRule" id="PRU00152"/>
    </source>
</evidence>
<proteinExistence type="predicted"/>
<name>A0ABM1TIN0_LIMPO</name>
<dbReference type="InterPro" id="IPR001024">
    <property type="entry name" value="PLAT/LH2_dom"/>
</dbReference>
<dbReference type="InterPro" id="IPR036226">
    <property type="entry name" value="LipOase_C_sf"/>
</dbReference>
<dbReference type="InterPro" id="IPR036392">
    <property type="entry name" value="PLAT/LH2_dom_sf"/>
</dbReference>
<dbReference type="Proteomes" id="UP000694941">
    <property type="component" value="Unplaced"/>
</dbReference>
<dbReference type="PROSITE" id="PS50095">
    <property type="entry name" value="PLAT"/>
    <property type="match status" value="1"/>
</dbReference>
<protein>
    <submittedName>
        <fullName evidence="9">Allene oxide synthase-lipoxygenase protein-like isoform X1</fullName>
    </submittedName>
</protein>
<dbReference type="InterPro" id="IPR020834">
    <property type="entry name" value="LipOase_CS"/>
</dbReference>
<dbReference type="GeneID" id="106471422"/>
<dbReference type="InterPro" id="IPR000907">
    <property type="entry name" value="LipOase"/>
</dbReference>